<dbReference type="OrthoDB" id="4569023at2"/>
<dbReference type="KEGG" id="amd:AMED_7317"/>
<dbReference type="Proteomes" id="UP000000328">
    <property type="component" value="Chromosome"/>
</dbReference>
<feature type="domain" description="Glycosyl hydrolase family 98 putative carbohydrate-binding module" evidence="3">
    <location>
        <begin position="122"/>
        <end position="229"/>
    </location>
</feature>
<dbReference type="HOGENOM" id="CLU_1140718_0_0_11"/>
<feature type="compositionally biased region" description="Low complexity" evidence="1">
    <location>
        <begin position="42"/>
        <end position="67"/>
    </location>
</feature>
<keyword evidence="2" id="KW-0812">Transmembrane</keyword>
<dbReference type="Gene3D" id="2.60.120.1060">
    <property type="entry name" value="NPCBM/NEW2 domain"/>
    <property type="match status" value="1"/>
</dbReference>
<sequence>MTNSGNGNKKWYFVAGGIIAGLVAFLNGVFDLGDHIFGGSSADAEAPAASPTAPGTAVASSSGVSSAQPDEPAMPTKPVAAGTAERQPETTPVSQARRSGPAWYDLTAYEAVSFGNGHSSVSSITIGNTSFPNSIKGYYQSSASDPNDRRTWLTAGACDQLSVWVGKDAASSGKGGTGHFSVQAEAAEIAGADATLQDQPQQLVVDIAGVSRLTLFDTKASQDANNAWGSPKVRCTAPPGKPH</sequence>
<dbReference type="AlphaFoldDB" id="A0A0H3DFQ0"/>
<gene>
    <name evidence="4" type="ordered locus">AMED_7317</name>
</gene>
<dbReference type="InterPro" id="IPR038637">
    <property type="entry name" value="NPCBM_sf"/>
</dbReference>
<dbReference type="eggNOG" id="ENOG502ZM3K">
    <property type="taxonomic scope" value="Bacteria"/>
</dbReference>
<dbReference type="SUPFAM" id="SSF49785">
    <property type="entry name" value="Galactose-binding domain-like"/>
    <property type="match status" value="1"/>
</dbReference>
<evidence type="ECO:0000256" key="1">
    <source>
        <dbReference type="SAM" id="MobiDB-lite"/>
    </source>
</evidence>
<dbReference type="InterPro" id="IPR013222">
    <property type="entry name" value="Glyco_hyd_98_carb-bd"/>
</dbReference>
<dbReference type="PATRIC" id="fig|749927.5.peg.7610"/>
<organism evidence="4 5">
    <name type="scientific">Amycolatopsis mediterranei (strain U-32)</name>
    <dbReference type="NCBI Taxonomy" id="749927"/>
    <lineage>
        <taxon>Bacteria</taxon>
        <taxon>Bacillati</taxon>
        <taxon>Actinomycetota</taxon>
        <taxon>Actinomycetes</taxon>
        <taxon>Pseudonocardiales</taxon>
        <taxon>Pseudonocardiaceae</taxon>
        <taxon>Amycolatopsis</taxon>
    </lineage>
</organism>
<dbReference type="Pfam" id="PF08305">
    <property type="entry name" value="NPCBM"/>
    <property type="match status" value="1"/>
</dbReference>
<evidence type="ECO:0000313" key="5">
    <source>
        <dbReference type="Proteomes" id="UP000000328"/>
    </source>
</evidence>
<accession>A0A0H3DFQ0</accession>
<dbReference type="InterPro" id="IPR008979">
    <property type="entry name" value="Galactose-bd-like_sf"/>
</dbReference>
<evidence type="ECO:0000256" key="2">
    <source>
        <dbReference type="SAM" id="Phobius"/>
    </source>
</evidence>
<proteinExistence type="predicted"/>
<keyword evidence="2" id="KW-1133">Transmembrane helix</keyword>
<feature type="transmembrane region" description="Helical" evidence="2">
    <location>
        <begin position="12"/>
        <end position="30"/>
    </location>
</feature>
<protein>
    <recommendedName>
        <fullName evidence="3">Glycosyl hydrolase family 98 putative carbohydrate-binding module domain-containing protein</fullName>
    </recommendedName>
</protein>
<dbReference type="EMBL" id="CP002000">
    <property type="protein sequence ID" value="ADJ49032.1"/>
    <property type="molecule type" value="Genomic_DNA"/>
</dbReference>
<name>A0A0H3DFQ0_AMYMU</name>
<feature type="region of interest" description="Disordered" evidence="1">
    <location>
        <begin position="42"/>
        <end position="99"/>
    </location>
</feature>
<evidence type="ECO:0000313" key="4">
    <source>
        <dbReference type="EMBL" id="ADJ49032.1"/>
    </source>
</evidence>
<keyword evidence="2" id="KW-0472">Membrane</keyword>
<evidence type="ECO:0000259" key="3">
    <source>
        <dbReference type="Pfam" id="PF08305"/>
    </source>
</evidence>
<reference evidence="4 5" key="1">
    <citation type="journal article" date="2010" name="Cell Res.">
        <title>Complete genome sequence of the rifamycin SV-producing Amycolatopsis mediterranei U32 revealed its genetic characteristics in phylogeny and metabolism.</title>
        <authorList>
            <person name="Zhao W."/>
            <person name="Zhong Y."/>
            <person name="Yuan H."/>
            <person name="Wang J."/>
            <person name="Zheng H."/>
            <person name="Wang Y."/>
            <person name="Cen X."/>
            <person name="Xu F."/>
            <person name="Bai J."/>
            <person name="Han X."/>
            <person name="Lu G."/>
            <person name="Zhu Y."/>
            <person name="Shao Z."/>
            <person name="Yan H."/>
            <person name="Li C."/>
            <person name="Peng N."/>
            <person name="Zhang Z."/>
            <person name="Zhang Y."/>
            <person name="Lin W."/>
            <person name="Fan Y."/>
            <person name="Qin Z."/>
            <person name="Hu Y."/>
            <person name="Zhu B."/>
            <person name="Wang S."/>
            <person name="Ding X."/>
            <person name="Zhao G.P."/>
        </authorList>
    </citation>
    <scope>NUCLEOTIDE SEQUENCE [LARGE SCALE GENOMIC DNA]</scope>
    <source>
        <strain evidence="5">U-32</strain>
    </source>
</reference>